<dbReference type="Proteomes" id="UP000829196">
    <property type="component" value="Unassembled WGS sequence"/>
</dbReference>
<name>A0A8T3ACE5_DENNO</name>
<dbReference type="InterPro" id="IPR001584">
    <property type="entry name" value="Integrase_cat-core"/>
</dbReference>
<gene>
    <name evidence="2" type="ORF">KFK09_023955</name>
</gene>
<dbReference type="Pfam" id="PF00665">
    <property type="entry name" value="rve"/>
    <property type="match status" value="1"/>
</dbReference>
<dbReference type="EMBL" id="JAGYWB010000017">
    <property type="protein sequence ID" value="KAI0493830.1"/>
    <property type="molecule type" value="Genomic_DNA"/>
</dbReference>
<dbReference type="PROSITE" id="PS50994">
    <property type="entry name" value="INTEGRASE"/>
    <property type="match status" value="1"/>
</dbReference>
<dbReference type="InterPro" id="IPR036397">
    <property type="entry name" value="RNaseH_sf"/>
</dbReference>
<dbReference type="PANTHER" id="PTHR37984:SF5">
    <property type="entry name" value="PROTEIN NYNRIN-LIKE"/>
    <property type="match status" value="1"/>
</dbReference>
<dbReference type="OrthoDB" id="678178at2759"/>
<accession>A0A8T3ACE5</accession>
<dbReference type="PANTHER" id="PTHR37984">
    <property type="entry name" value="PROTEIN CBG26694"/>
    <property type="match status" value="1"/>
</dbReference>
<comment type="caution">
    <text evidence="2">The sequence shown here is derived from an EMBL/GenBank/DDBJ whole genome shotgun (WGS) entry which is preliminary data.</text>
</comment>
<reference evidence="2" key="1">
    <citation type="journal article" date="2022" name="Front. Genet.">
        <title>Chromosome-Scale Assembly of the Dendrobium nobile Genome Provides Insights Into the Molecular Mechanism of the Biosynthesis of the Medicinal Active Ingredient of Dendrobium.</title>
        <authorList>
            <person name="Xu Q."/>
            <person name="Niu S.-C."/>
            <person name="Li K.-L."/>
            <person name="Zheng P.-J."/>
            <person name="Zhang X.-J."/>
            <person name="Jia Y."/>
            <person name="Liu Y."/>
            <person name="Niu Y.-X."/>
            <person name="Yu L.-H."/>
            <person name="Chen D.-F."/>
            <person name="Zhang G.-Q."/>
        </authorList>
    </citation>
    <scope>NUCLEOTIDE SEQUENCE</scope>
    <source>
        <tissue evidence="2">Leaf</tissue>
    </source>
</reference>
<proteinExistence type="predicted"/>
<keyword evidence="3" id="KW-1185">Reference proteome</keyword>
<dbReference type="Gene3D" id="3.30.420.10">
    <property type="entry name" value="Ribonuclease H-like superfamily/Ribonuclease H"/>
    <property type="match status" value="1"/>
</dbReference>
<sequence>MGPFPITAGQQKFIILAIDYFTKWVEAEPLTKITEVNAKQFLWKNIVCRFSIPAKVITDNGTQFTGKIFTSFCKDFHIQLGHIAITHPQANGQTEVTNRIILKGLKTRLGMAGGQ</sequence>
<dbReference type="AlphaFoldDB" id="A0A8T3ACE5"/>
<evidence type="ECO:0000313" key="3">
    <source>
        <dbReference type="Proteomes" id="UP000829196"/>
    </source>
</evidence>
<dbReference type="InterPro" id="IPR012337">
    <property type="entry name" value="RNaseH-like_sf"/>
</dbReference>
<dbReference type="GO" id="GO:0003676">
    <property type="term" value="F:nucleic acid binding"/>
    <property type="evidence" value="ECO:0007669"/>
    <property type="project" value="InterPro"/>
</dbReference>
<dbReference type="SMR" id="A0A8T3ACE5"/>
<feature type="domain" description="Integrase catalytic" evidence="1">
    <location>
        <begin position="1"/>
        <end position="115"/>
    </location>
</feature>
<dbReference type="SUPFAM" id="SSF53098">
    <property type="entry name" value="Ribonuclease H-like"/>
    <property type="match status" value="1"/>
</dbReference>
<organism evidence="2 3">
    <name type="scientific">Dendrobium nobile</name>
    <name type="common">Orchid</name>
    <dbReference type="NCBI Taxonomy" id="94219"/>
    <lineage>
        <taxon>Eukaryota</taxon>
        <taxon>Viridiplantae</taxon>
        <taxon>Streptophyta</taxon>
        <taxon>Embryophyta</taxon>
        <taxon>Tracheophyta</taxon>
        <taxon>Spermatophyta</taxon>
        <taxon>Magnoliopsida</taxon>
        <taxon>Liliopsida</taxon>
        <taxon>Asparagales</taxon>
        <taxon>Orchidaceae</taxon>
        <taxon>Epidendroideae</taxon>
        <taxon>Malaxideae</taxon>
        <taxon>Dendrobiinae</taxon>
        <taxon>Dendrobium</taxon>
    </lineage>
</organism>
<dbReference type="GO" id="GO:0015074">
    <property type="term" value="P:DNA integration"/>
    <property type="evidence" value="ECO:0007669"/>
    <property type="project" value="InterPro"/>
</dbReference>
<dbReference type="InterPro" id="IPR050951">
    <property type="entry name" value="Retrovirus_Pol_polyprotein"/>
</dbReference>
<protein>
    <recommendedName>
        <fullName evidence="1">Integrase catalytic domain-containing protein</fullName>
    </recommendedName>
</protein>
<evidence type="ECO:0000259" key="1">
    <source>
        <dbReference type="PROSITE" id="PS50994"/>
    </source>
</evidence>
<evidence type="ECO:0000313" key="2">
    <source>
        <dbReference type="EMBL" id="KAI0493830.1"/>
    </source>
</evidence>